<dbReference type="InterPro" id="IPR043429">
    <property type="entry name" value="ArtM/GltK/GlnP/TcyL/YhdX-like"/>
</dbReference>
<keyword evidence="8" id="KW-0029">Amino-acid transport</keyword>
<evidence type="ECO:0000256" key="6">
    <source>
        <dbReference type="ARBA" id="ARBA00022692"/>
    </source>
</evidence>
<evidence type="ECO:0000313" key="14">
    <source>
        <dbReference type="EMBL" id="ALI29481.1"/>
    </source>
</evidence>
<dbReference type="Proteomes" id="UP000057134">
    <property type="component" value="Chromosome"/>
</dbReference>
<dbReference type="InterPro" id="IPR010065">
    <property type="entry name" value="AA_ABC_transptr_permease_3TM"/>
</dbReference>
<reference evidence="15 17" key="2">
    <citation type="submission" date="2018-06" db="EMBL/GenBank/DDBJ databases">
        <authorList>
            <consortium name="Pathogen Informatics"/>
            <person name="Doyle S."/>
        </authorList>
    </citation>
    <scope>NUCLEOTIDE SEQUENCE [LARGE SCALE GENOMIC DNA]</scope>
    <source>
        <strain evidence="15 17">NCTC1542</strain>
    </source>
</reference>
<feature type="domain" description="ABC transmembrane type-1" evidence="13">
    <location>
        <begin position="288"/>
        <end position="476"/>
    </location>
</feature>
<dbReference type="AlphaFoldDB" id="A0A0N9XZ56"/>
<reference evidence="14 16" key="1">
    <citation type="journal article" date="2015" name="MBio">
        <title>Enzymatic Degradation of Phenazines Can Generate Energy and Protect Sensitive Organisms from Toxicity.</title>
        <authorList>
            <person name="Costa K.C."/>
            <person name="Bergkessel M."/>
            <person name="Saunders S."/>
            <person name="Korlach J."/>
            <person name="Newman D.K."/>
        </authorList>
    </citation>
    <scope>NUCLEOTIDE SEQUENCE [LARGE SCALE GENOMIC DNA]</scope>
    <source>
        <strain evidence="14 16">CT6</strain>
    </source>
</reference>
<dbReference type="PANTHER" id="PTHR30614">
    <property type="entry name" value="MEMBRANE COMPONENT OF AMINO ACID ABC TRANSPORTER"/>
    <property type="match status" value="1"/>
</dbReference>
<evidence type="ECO:0000256" key="4">
    <source>
        <dbReference type="ARBA" id="ARBA00022448"/>
    </source>
</evidence>
<evidence type="ECO:0000256" key="5">
    <source>
        <dbReference type="ARBA" id="ARBA00022475"/>
    </source>
</evidence>
<feature type="signal peptide" evidence="12">
    <location>
        <begin position="1"/>
        <end position="20"/>
    </location>
</feature>
<dbReference type="InterPro" id="IPR018313">
    <property type="entry name" value="SBP_3_CS"/>
</dbReference>
<dbReference type="SUPFAM" id="SSF53850">
    <property type="entry name" value="Periplasmic binding protein-like II"/>
    <property type="match status" value="1"/>
</dbReference>
<keyword evidence="9 11" id="KW-1133">Transmembrane helix</keyword>
<gene>
    <name evidence="15" type="primary">tcyB</name>
    <name evidence="15" type="ORF">NCTC1542_04384</name>
    <name evidence="14" type="ORF">XA26_56920</name>
</gene>
<sequence length="489" mass="52500">MRSRRIPLLGLLLTVAVMLAACGGKAVDADEPLKSAGVLRVGTEGVYSPFSYHDTATNQLVGYDVDVARAVGDKLGVRVEFVETPWDSIFAALEANRFDVVANEVTITPERQAKYDLSQPYSIGEGVIVTRASDNSIKTLADLKGKVAAENATSNWSEIARKAGARVEAVEGFTQAIKLLNQGRVDVVVNDSIAVYAYLAETNDNSVKIAGTVGEKSEQGFAAHKDSGLLPELNTALDELRADGTLAAISQRYLKANASGAPEGGAPAPRSTWKLIADNLWPLARAALTMTIPLTVISFAIGLVIALAVALARLSSNLVLSNLARFYISIIRGTPLLVQLFIVFFALPEFGVKIDPFPAAVIAFSLNVGGYAAEIIRSAIQSIPKGQWEAAETIGLNYTGTLRRIILPQAARVAVPPLSNTLISLVKDTSLASTILVTELLRQAQIIAAPTFEFFALYGTAAIYYWVICLVLSFGQSRLERRLERHVAR</sequence>
<keyword evidence="6 11" id="KW-0812">Transmembrane</keyword>
<organism evidence="14 16">
    <name type="scientific">Mycolicibacterium fortuitum</name>
    <name type="common">Mycobacterium fortuitum</name>
    <dbReference type="NCBI Taxonomy" id="1766"/>
    <lineage>
        <taxon>Bacteria</taxon>
        <taxon>Bacillati</taxon>
        <taxon>Actinomycetota</taxon>
        <taxon>Actinomycetes</taxon>
        <taxon>Mycobacteriales</taxon>
        <taxon>Mycobacteriaceae</taxon>
        <taxon>Mycolicibacterium</taxon>
    </lineage>
</organism>
<accession>A0A0N9XZ56</accession>
<evidence type="ECO:0000256" key="3">
    <source>
        <dbReference type="ARBA" id="ARBA00010333"/>
    </source>
</evidence>
<dbReference type="STRING" id="1766.XA26_56920"/>
<dbReference type="InterPro" id="IPR001638">
    <property type="entry name" value="Solute-binding_3/MltF_N"/>
</dbReference>
<feature type="transmembrane region" description="Helical" evidence="11">
    <location>
        <begin position="455"/>
        <end position="475"/>
    </location>
</feature>
<dbReference type="FunFam" id="1.10.3720.10:FF:000009">
    <property type="entry name" value="Amino acid ABC transporter permease"/>
    <property type="match status" value="1"/>
</dbReference>
<evidence type="ECO:0000313" key="17">
    <source>
        <dbReference type="Proteomes" id="UP000255389"/>
    </source>
</evidence>
<dbReference type="Pfam" id="PF00528">
    <property type="entry name" value="BPD_transp_1"/>
    <property type="match status" value="1"/>
</dbReference>
<dbReference type="EMBL" id="UGQY01000004">
    <property type="protein sequence ID" value="SUA02909.1"/>
    <property type="molecule type" value="Genomic_DNA"/>
</dbReference>
<dbReference type="SMART" id="SM00062">
    <property type="entry name" value="PBPb"/>
    <property type="match status" value="1"/>
</dbReference>
<keyword evidence="7 12" id="KW-0732">Signal</keyword>
<dbReference type="PATRIC" id="fig|1766.6.peg.5663"/>
<dbReference type="Proteomes" id="UP000255389">
    <property type="component" value="Unassembled WGS sequence"/>
</dbReference>
<feature type="chain" id="PRO_5038291656" evidence="12">
    <location>
        <begin position="21"/>
        <end position="489"/>
    </location>
</feature>
<dbReference type="PANTHER" id="PTHR30614:SF0">
    <property type="entry name" value="L-CYSTINE TRANSPORT SYSTEM PERMEASE PROTEIN TCYL"/>
    <property type="match status" value="1"/>
</dbReference>
<evidence type="ECO:0000259" key="13">
    <source>
        <dbReference type="PROSITE" id="PS50928"/>
    </source>
</evidence>
<comment type="similarity">
    <text evidence="3">Belongs to the bacterial solute-binding protein 3 family.</text>
</comment>
<evidence type="ECO:0000313" key="16">
    <source>
        <dbReference type="Proteomes" id="UP000057134"/>
    </source>
</evidence>
<dbReference type="Pfam" id="PF00497">
    <property type="entry name" value="SBP_bac_3"/>
    <property type="match status" value="1"/>
</dbReference>
<evidence type="ECO:0000256" key="10">
    <source>
        <dbReference type="ARBA" id="ARBA00023136"/>
    </source>
</evidence>
<dbReference type="PROSITE" id="PS01039">
    <property type="entry name" value="SBP_BACTERIAL_3"/>
    <property type="match status" value="1"/>
</dbReference>
<name>A0A0N9XZ56_MYCFO</name>
<dbReference type="PROSITE" id="PS50928">
    <property type="entry name" value="ABC_TM1"/>
    <property type="match status" value="1"/>
</dbReference>
<evidence type="ECO:0000256" key="1">
    <source>
        <dbReference type="ARBA" id="ARBA00004651"/>
    </source>
</evidence>
<keyword evidence="10 11" id="KW-0472">Membrane</keyword>
<evidence type="ECO:0000313" key="15">
    <source>
        <dbReference type="EMBL" id="SUA02909.1"/>
    </source>
</evidence>
<dbReference type="Gene3D" id="3.40.190.10">
    <property type="entry name" value="Periplasmic binding protein-like II"/>
    <property type="match status" value="2"/>
</dbReference>
<evidence type="ECO:0000256" key="12">
    <source>
        <dbReference type="SAM" id="SignalP"/>
    </source>
</evidence>
<dbReference type="CDD" id="cd06261">
    <property type="entry name" value="TM_PBP2"/>
    <property type="match status" value="1"/>
</dbReference>
<dbReference type="PROSITE" id="PS51257">
    <property type="entry name" value="PROKAR_LIPOPROTEIN"/>
    <property type="match status" value="1"/>
</dbReference>
<proteinExistence type="inferred from homology"/>
<dbReference type="GO" id="GO:0015184">
    <property type="term" value="F:L-cystine transmembrane transporter activity"/>
    <property type="evidence" value="ECO:0007669"/>
    <property type="project" value="TreeGrafter"/>
</dbReference>
<dbReference type="NCBIfam" id="TIGR01726">
    <property type="entry name" value="HEQRo_perm_3TM"/>
    <property type="match status" value="1"/>
</dbReference>
<comment type="subcellular location">
    <subcellularLocation>
        <location evidence="1 11">Cell membrane</location>
        <topology evidence="1 11">Multi-pass membrane protein</topology>
    </subcellularLocation>
</comment>
<protein>
    <submittedName>
        <fullName evidence="15">Amino acid ABC transporter substrate-binding protein, PAAT family, amino acid ABC transporter membrane protein, PAAT family</fullName>
    </submittedName>
    <submittedName>
        <fullName evidence="14">Amino acid ABC transporter, permease protein</fullName>
    </submittedName>
</protein>
<dbReference type="InterPro" id="IPR000515">
    <property type="entry name" value="MetI-like"/>
</dbReference>
<evidence type="ECO:0000256" key="7">
    <source>
        <dbReference type="ARBA" id="ARBA00022729"/>
    </source>
</evidence>
<evidence type="ECO:0000256" key="11">
    <source>
        <dbReference type="RuleBase" id="RU363032"/>
    </source>
</evidence>
<dbReference type="Gene3D" id="1.10.3720.10">
    <property type="entry name" value="MetI-like"/>
    <property type="match status" value="1"/>
</dbReference>
<dbReference type="GO" id="GO:0043190">
    <property type="term" value="C:ATP-binding cassette (ABC) transporter complex"/>
    <property type="evidence" value="ECO:0007669"/>
    <property type="project" value="InterPro"/>
</dbReference>
<feature type="transmembrane region" description="Helical" evidence="11">
    <location>
        <begin position="326"/>
        <end position="347"/>
    </location>
</feature>
<keyword evidence="16" id="KW-1185">Reference proteome</keyword>
<comment type="similarity">
    <text evidence="2 11">Belongs to the binding-protein-dependent transport system permease family.</text>
</comment>
<dbReference type="KEGG" id="mft:XA26_56920"/>
<keyword evidence="4 11" id="KW-0813">Transport</keyword>
<dbReference type="EMBL" id="CP011269">
    <property type="protein sequence ID" value="ALI29481.1"/>
    <property type="molecule type" value="Genomic_DNA"/>
</dbReference>
<dbReference type="CDD" id="cd13711">
    <property type="entry name" value="PBP2_Ngo0372_TcyA"/>
    <property type="match status" value="1"/>
</dbReference>
<evidence type="ECO:0000256" key="8">
    <source>
        <dbReference type="ARBA" id="ARBA00022970"/>
    </source>
</evidence>
<keyword evidence="5" id="KW-1003">Cell membrane</keyword>
<dbReference type="InterPro" id="IPR035906">
    <property type="entry name" value="MetI-like_sf"/>
</dbReference>
<evidence type="ECO:0000256" key="2">
    <source>
        <dbReference type="ARBA" id="ARBA00009306"/>
    </source>
</evidence>
<feature type="transmembrane region" description="Helical" evidence="11">
    <location>
        <begin position="292"/>
        <end position="314"/>
    </location>
</feature>
<evidence type="ECO:0000256" key="9">
    <source>
        <dbReference type="ARBA" id="ARBA00022989"/>
    </source>
</evidence>
<dbReference type="SUPFAM" id="SSF161098">
    <property type="entry name" value="MetI-like"/>
    <property type="match status" value="1"/>
</dbReference>